<dbReference type="InterPro" id="IPR000504">
    <property type="entry name" value="RRM_dom"/>
</dbReference>
<feature type="compositionally biased region" description="Basic and acidic residues" evidence="2">
    <location>
        <begin position="217"/>
        <end position="228"/>
    </location>
</feature>
<feature type="compositionally biased region" description="Basic and acidic residues" evidence="2">
    <location>
        <begin position="186"/>
        <end position="197"/>
    </location>
</feature>
<feature type="region of interest" description="Disordered" evidence="2">
    <location>
        <begin position="319"/>
        <end position="373"/>
    </location>
</feature>
<keyword evidence="1" id="KW-0694">RNA-binding</keyword>
<name>A0ABM0MDP1_SACKO</name>
<gene>
    <name evidence="5" type="primary">LOC102802510</name>
</gene>
<evidence type="ECO:0000313" key="4">
    <source>
        <dbReference type="Proteomes" id="UP000694865"/>
    </source>
</evidence>
<feature type="non-terminal residue" evidence="5">
    <location>
        <position position="440"/>
    </location>
</feature>
<dbReference type="CDD" id="cd00590">
    <property type="entry name" value="RRM_SF"/>
    <property type="match status" value="1"/>
</dbReference>
<dbReference type="RefSeq" id="XP_006818132.1">
    <property type="nucleotide sequence ID" value="XM_006818069.1"/>
</dbReference>
<proteinExistence type="predicted"/>
<evidence type="ECO:0000256" key="1">
    <source>
        <dbReference type="PROSITE-ProRule" id="PRU00176"/>
    </source>
</evidence>
<dbReference type="SUPFAM" id="SSF54928">
    <property type="entry name" value="RNA-binding domain, RBD"/>
    <property type="match status" value="1"/>
</dbReference>
<feature type="domain" description="RRM" evidence="3">
    <location>
        <begin position="59"/>
        <end position="137"/>
    </location>
</feature>
<organism evidence="4 5">
    <name type="scientific">Saccoglossus kowalevskii</name>
    <name type="common">Acorn worm</name>
    <dbReference type="NCBI Taxonomy" id="10224"/>
    <lineage>
        <taxon>Eukaryota</taxon>
        <taxon>Metazoa</taxon>
        <taxon>Hemichordata</taxon>
        <taxon>Enteropneusta</taxon>
        <taxon>Harrimaniidae</taxon>
        <taxon>Saccoglossus</taxon>
    </lineage>
</organism>
<accession>A0ABM0MDP1</accession>
<dbReference type="PROSITE" id="PS50102">
    <property type="entry name" value="RRM"/>
    <property type="match status" value="1"/>
</dbReference>
<protein>
    <submittedName>
        <fullName evidence="5">Uncharacterized protein DDB_G0271670-like</fullName>
    </submittedName>
</protein>
<dbReference type="Pfam" id="PF25234">
    <property type="entry name" value="Periphilin_C"/>
    <property type="match status" value="1"/>
</dbReference>
<reference evidence="5" key="1">
    <citation type="submission" date="2025-08" db="UniProtKB">
        <authorList>
            <consortium name="RefSeq"/>
        </authorList>
    </citation>
    <scope>IDENTIFICATION</scope>
    <source>
        <tissue evidence="5">Testes</tissue>
    </source>
</reference>
<evidence type="ECO:0000256" key="2">
    <source>
        <dbReference type="SAM" id="MobiDB-lite"/>
    </source>
</evidence>
<dbReference type="InterPro" id="IPR012677">
    <property type="entry name" value="Nucleotide-bd_a/b_plait_sf"/>
</dbReference>
<dbReference type="Gene3D" id="3.30.70.330">
    <property type="match status" value="1"/>
</dbReference>
<evidence type="ECO:0000313" key="5">
    <source>
        <dbReference type="RefSeq" id="XP_006818132.1"/>
    </source>
</evidence>
<dbReference type="GeneID" id="102802510"/>
<dbReference type="InterPro" id="IPR035979">
    <property type="entry name" value="RBD_domain_sf"/>
</dbReference>
<keyword evidence="4" id="KW-1185">Reference proteome</keyword>
<sequence>MGGMDERLKYATLLLKGQPFKRVTSDGALCRQREEELGTEMARLVPSSVLSSVPPTSKHTLFMRGFGGNVTSEDIRNFFERETKSRVTFDFCKTNVDRTKLYVAVRFKSREIAREVLSRFDYTTVLGSTLKMSWFRDLRIVRVPKGRTPPRKLYDSRSIHRLRASANPFLRKRAISPRRVYSLRDSHRFRSPSEDRVRKKSDRRSSSRHSLSPKQKSSQEHLPLESKHRSSSYSEDQPGTDKSHSPSRRSHSHSHSHSHSSHSRSRSRTPEHKRSHSPSPRIVIRTHRSVSDKKIPYSSSIYGKVATFKDLKSEHSNHYYSDGLNYGKDNTSYNKDYRKDRSSSPYKSHTYRPSSSNGATASSPEDYGSTTSRNRYESKFAQPALDLSHKYVNGDSRGSFLGSTDWSTEQLNALKQRKDEIERAYRQDCETFATVVKMLI</sequence>
<dbReference type="InterPro" id="IPR057603">
    <property type="entry name" value="Periphilin-1_C"/>
</dbReference>
<feature type="region of interest" description="Disordered" evidence="2">
    <location>
        <begin position="186"/>
        <end position="293"/>
    </location>
</feature>
<feature type="compositionally biased region" description="Polar residues" evidence="2">
    <location>
        <begin position="343"/>
        <end position="373"/>
    </location>
</feature>
<feature type="compositionally biased region" description="Basic residues" evidence="2">
    <location>
        <begin position="245"/>
        <end position="276"/>
    </location>
</feature>
<dbReference type="Proteomes" id="UP000694865">
    <property type="component" value="Unplaced"/>
</dbReference>
<evidence type="ECO:0000259" key="3">
    <source>
        <dbReference type="PROSITE" id="PS50102"/>
    </source>
</evidence>